<dbReference type="PANTHER" id="PTHR44329:SF260">
    <property type="entry name" value="PROTEIN KINASE DOMAIN-CONTAINING PROTEIN"/>
    <property type="match status" value="1"/>
</dbReference>
<feature type="region of interest" description="Disordered" evidence="1">
    <location>
        <begin position="165"/>
        <end position="186"/>
    </location>
</feature>
<proteinExistence type="predicted"/>
<evidence type="ECO:0000256" key="1">
    <source>
        <dbReference type="SAM" id="MobiDB-lite"/>
    </source>
</evidence>
<keyword evidence="4" id="KW-1185">Reference proteome</keyword>
<dbReference type="InterPro" id="IPR011009">
    <property type="entry name" value="Kinase-like_dom_sf"/>
</dbReference>
<name>A0ABP0TTX7_9BRYO</name>
<dbReference type="Pfam" id="PF07714">
    <property type="entry name" value="PK_Tyr_Ser-Thr"/>
    <property type="match status" value="1"/>
</dbReference>
<accession>A0ABP0TTX7</accession>
<dbReference type="PANTHER" id="PTHR44329">
    <property type="entry name" value="SERINE/THREONINE-PROTEIN KINASE TNNI3K-RELATED"/>
    <property type="match status" value="1"/>
</dbReference>
<dbReference type="EMBL" id="OZ019905">
    <property type="protein sequence ID" value="CAK9202348.1"/>
    <property type="molecule type" value="Genomic_DNA"/>
</dbReference>
<evidence type="ECO:0000313" key="4">
    <source>
        <dbReference type="Proteomes" id="UP001497512"/>
    </source>
</evidence>
<feature type="compositionally biased region" description="Basic and acidic residues" evidence="1">
    <location>
        <begin position="165"/>
        <end position="180"/>
    </location>
</feature>
<feature type="domain" description="Protein kinase" evidence="2">
    <location>
        <begin position="447"/>
        <end position="735"/>
    </location>
</feature>
<evidence type="ECO:0000313" key="3">
    <source>
        <dbReference type="EMBL" id="CAK9202348.1"/>
    </source>
</evidence>
<dbReference type="InterPro" id="IPR000719">
    <property type="entry name" value="Prot_kinase_dom"/>
</dbReference>
<dbReference type="InterPro" id="IPR051681">
    <property type="entry name" value="Ser/Thr_Kinases-Pseudokinases"/>
</dbReference>
<dbReference type="SUPFAM" id="SSF56112">
    <property type="entry name" value="Protein kinase-like (PK-like)"/>
    <property type="match status" value="1"/>
</dbReference>
<organism evidence="3 4">
    <name type="scientific">Sphagnum troendelagicum</name>
    <dbReference type="NCBI Taxonomy" id="128251"/>
    <lineage>
        <taxon>Eukaryota</taxon>
        <taxon>Viridiplantae</taxon>
        <taxon>Streptophyta</taxon>
        <taxon>Embryophyta</taxon>
        <taxon>Bryophyta</taxon>
        <taxon>Sphagnophytina</taxon>
        <taxon>Sphagnopsida</taxon>
        <taxon>Sphagnales</taxon>
        <taxon>Sphagnaceae</taxon>
        <taxon>Sphagnum</taxon>
    </lineage>
</organism>
<reference evidence="3" key="1">
    <citation type="submission" date="2024-02" db="EMBL/GenBank/DDBJ databases">
        <authorList>
            <consortium name="ELIXIR-Norway"/>
            <consortium name="Elixir Norway"/>
        </authorList>
    </citation>
    <scope>NUCLEOTIDE SEQUENCE</scope>
</reference>
<dbReference type="SMART" id="SM00220">
    <property type="entry name" value="S_TKc"/>
    <property type="match status" value="1"/>
</dbReference>
<dbReference type="PROSITE" id="PS50011">
    <property type="entry name" value="PROTEIN_KINASE_DOM"/>
    <property type="match status" value="1"/>
</dbReference>
<dbReference type="Gene3D" id="1.10.510.10">
    <property type="entry name" value="Transferase(Phosphotransferase) domain 1"/>
    <property type="match status" value="1"/>
</dbReference>
<protein>
    <recommendedName>
        <fullName evidence="2">Protein kinase domain-containing protein</fullName>
    </recommendedName>
</protein>
<sequence length="761" mass="88313">MSRTHKSTRPRLEALREELWEKERFMSHGYQSFQYLLEALKSSGHSQCTTVWTKDTVAYRCRTCQINDSSFRLFMIAKVISVSKMDLHLIVLETRLCTTVSLEDVVTVAIEMLGKRTDEILDEVADVHQLKASNVEVEQQRLKKERQADTLARYSALQKAFIEQHEDHEDDHNEHRHDDAGPTEGSHAVMYDSDSPGCCDCTDGDAWKEDWLCRPNMSHTSIMVDYFQLILESIKEVQKFISQGSLDDWSSEKKFLRINKLQCEYLASELEEIQTYLELQSHVSRHIKHGVTMEHLYHMVKKAEMLVMECCSEKWLLKAVALMDSKENYVEIVLELQWWKNMVHIAILEIQEMRTSNLLLQLQDADKAYEDFLNQRLHILEKELLEDKQMLVTKLEQVTSGWLTDDTLELRNYLLHRLGRTGQSRDCATLSPFSWRPSQFKNGIHINLDADALGYDKTATVVKVRWLMGQEFVVKVFTQGVQEKDAMDAKASEAIILSKIRHPHVVQLMCYWDNRNLKTHLLMEKMAGDISRLMAQQTTKEGSSPLPFSPCKQSIHPFSFLEAIQIMLQVAKAMCFLHSKEVAHRDLKCRNILWKREPFDNHLYVKLADFGEAKTNVRNSTTDQQQTWLVGTTGWRAPELSGEHMLTHKRYPLMVDVFSFGMTFFEVLTGQGPFQAEQRMNVQTRIDRGERPDLPKTCPPFLAFLIHSCWDGNPKARPTFPQICRMLLHGQNLFLGMTWYDEDVKSKLFSYTSLDGIKKEL</sequence>
<dbReference type="Proteomes" id="UP001497512">
    <property type="component" value="Chromosome 13"/>
</dbReference>
<evidence type="ECO:0000259" key="2">
    <source>
        <dbReference type="PROSITE" id="PS50011"/>
    </source>
</evidence>
<dbReference type="InterPro" id="IPR001245">
    <property type="entry name" value="Ser-Thr/Tyr_kinase_cat_dom"/>
</dbReference>
<dbReference type="Gene3D" id="3.30.200.20">
    <property type="entry name" value="Phosphorylase Kinase, domain 1"/>
    <property type="match status" value="1"/>
</dbReference>
<gene>
    <name evidence="3" type="ORF">CSSPTR1EN2_LOCUS6362</name>
</gene>